<evidence type="ECO:0000256" key="3">
    <source>
        <dbReference type="ARBA" id="ARBA00022553"/>
    </source>
</evidence>
<protein>
    <recommendedName>
        <fullName evidence="2">histidine kinase</fullName>
        <ecNumber evidence="2">2.7.13.3</ecNumber>
    </recommendedName>
</protein>
<evidence type="ECO:0000256" key="1">
    <source>
        <dbReference type="ARBA" id="ARBA00000085"/>
    </source>
</evidence>
<keyword evidence="8" id="KW-0812">Transmembrane</keyword>
<keyword evidence="3" id="KW-0597">Phosphoprotein</keyword>
<dbReference type="PRINTS" id="PR00344">
    <property type="entry name" value="BCTRLSENSOR"/>
</dbReference>
<dbReference type="InterPro" id="IPR033425">
    <property type="entry name" value="MASE3"/>
</dbReference>
<feature type="domain" description="PAS" evidence="10">
    <location>
        <begin position="258"/>
        <end position="307"/>
    </location>
</feature>
<keyword evidence="5" id="KW-0418">Kinase</keyword>
<organism evidence="11 12">
    <name type="scientific">Geobacter benzoatilyticus</name>
    <dbReference type="NCBI Taxonomy" id="2815309"/>
    <lineage>
        <taxon>Bacteria</taxon>
        <taxon>Pseudomonadati</taxon>
        <taxon>Thermodesulfobacteriota</taxon>
        <taxon>Desulfuromonadia</taxon>
        <taxon>Geobacterales</taxon>
        <taxon>Geobacteraceae</taxon>
        <taxon>Geobacter</taxon>
    </lineage>
</organism>
<dbReference type="CDD" id="cd00130">
    <property type="entry name" value="PAS"/>
    <property type="match status" value="1"/>
</dbReference>
<dbReference type="EMBL" id="CP071382">
    <property type="protein sequence ID" value="QSV47380.1"/>
    <property type="molecule type" value="Genomic_DNA"/>
</dbReference>
<name>A0ABX7Q8K7_9BACT</name>
<dbReference type="SUPFAM" id="SSF55785">
    <property type="entry name" value="PYP-like sensor domain (PAS domain)"/>
    <property type="match status" value="1"/>
</dbReference>
<feature type="domain" description="Histidine kinase" evidence="9">
    <location>
        <begin position="428"/>
        <end position="638"/>
    </location>
</feature>
<dbReference type="SMART" id="SM00388">
    <property type="entry name" value="HisKA"/>
    <property type="match status" value="1"/>
</dbReference>
<dbReference type="InterPro" id="IPR004358">
    <property type="entry name" value="Sig_transdc_His_kin-like_C"/>
</dbReference>
<dbReference type="SUPFAM" id="SSF55874">
    <property type="entry name" value="ATPase domain of HSP90 chaperone/DNA topoisomerase II/histidine kinase"/>
    <property type="match status" value="1"/>
</dbReference>
<evidence type="ECO:0000256" key="6">
    <source>
        <dbReference type="ARBA" id="ARBA00023136"/>
    </source>
</evidence>
<dbReference type="Pfam" id="PF00512">
    <property type="entry name" value="HisKA"/>
    <property type="match status" value="1"/>
</dbReference>
<sequence length="638" mass="71454">MTEETTVPWPSAAAAAAILGGLWITSHNNFLLFHTLAEMFSVLVSAGIFVIAWNARHLPASRFFLFIGIAHLCVAGLDLLHTLAYKGMGVFADSADIATQLWIAARYLQSISFLVAPIFISRRLSATATLAVYIVITAALIASIFGGVFPSCYREGTGLTPFKIASEYLIALTFVAAFVVLRFKREAFGQRFVNLLSAALVLMVMAELAFTFYVDVYDISNLAGHLFKVMAVFLVYKGTVEINLKRPYDLLFHEVKRSEEKFAKAFNTAPTIMIITTLTDGRYIEVNEAFETTLGWKRREVLGKTSLEMGIWPDLNQRDEVVRAIESGEQVINREITLHGKRGEIVEGLYSAVGIELNGEKCLLSLVRDMTARRRAEREVELLNSELTIRARQLEETNCELEATVEQLESVNMELETANKELEAFSYTVSHDLRNPLSNINGLAQVIQELFGKKLEPQCLEFIGKIHRETLRMNRLIDTLIRFARISRCELVPETVDLSALAMEIAADFQLAEPHRQAIFSIGKDLTVHGDPRLLRLMLDNLLGNAWKYTGTRNKAHIEFGTIEQGGSNVFFVRDNGIGFNMAHADRLFLPFERLESNNSFRGEGIGLATVFRIVQRHGGRVWAEGEEGKGATFYFSL</sequence>
<dbReference type="InterPro" id="IPR000014">
    <property type="entry name" value="PAS"/>
</dbReference>
<dbReference type="InterPro" id="IPR036890">
    <property type="entry name" value="HATPase_C_sf"/>
</dbReference>
<dbReference type="PROSITE" id="PS50112">
    <property type="entry name" value="PAS"/>
    <property type="match status" value="1"/>
</dbReference>
<dbReference type="Pfam" id="PF17159">
    <property type="entry name" value="MASE3"/>
    <property type="match status" value="1"/>
</dbReference>
<dbReference type="Pfam" id="PF02518">
    <property type="entry name" value="HATPase_c"/>
    <property type="match status" value="1"/>
</dbReference>
<feature type="transmembrane region" description="Helical" evidence="8">
    <location>
        <begin position="63"/>
        <end position="85"/>
    </location>
</feature>
<dbReference type="Gene3D" id="3.30.565.10">
    <property type="entry name" value="Histidine kinase-like ATPase, C-terminal domain"/>
    <property type="match status" value="1"/>
</dbReference>
<accession>A0ABX7Q8K7</accession>
<dbReference type="SUPFAM" id="SSF47384">
    <property type="entry name" value="Homodimeric domain of signal transducing histidine kinase"/>
    <property type="match status" value="1"/>
</dbReference>
<dbReference type="InterPro" id="IPR005467">
    <property type="entry name" value="His_kinase_dom"/>
</dbReference>
<evidence type="ECO:0000256" key="2">
    <source>
        <dbReference type="ARBA" id="ARBA00012438"/>
    </source>
</evidence>
<dbReference type="InterPro" id="IPR036097">
    <property type="entry name" value="HisK_dim/P_sf"/>
</dbReference>
<dbReference type="Gene3D" id="3.30.450.20">
    <property type="entry name" value="PAS domain"/>
    <property type="match status" value="1"/>
</dbReference>
<dbReference type="CDD" id="cd00082">
    <property type="entry name" value="HisKA"/>
    <property type="match status" value="1"/>
</dbReference>
<keyword evidence="4" id="KW-0808">Transferase</keyword>
<feature type="transmembrane region" description="Helical" evidence="8">
    <location>
        <begin position="97"/>
        <end position="118"/>
    </location>
</feature>
<dbReference type="PANTHER" id="PTHR42878:SF15">
    <property type="entry name" value="BACTERIOPHYTOCHROME"/>
    <property type="match status" value="1"/>
</dbReference>
<keyword evidence="12" id="KW-1185">Reference proteome</keyword>
<dbReference type="EC" id="2.7.13.3" evidence="2"/>
<dbReference type="PANTHER" id="PTHR42878">
    <property type="entry name" value="TWO-COMPONENT HISTIDINE KINASE"/>
    <property type="match status" value="1"/>
</dbReference>
<keyword evidence="8" id="KW-1133">Transmembrane helix</keyword>
<evidence type="ECO:0000259" key="9">
    <source>
        <dbReference type="PROSITE" id="PS50109"/>
    </source>
</evidence>
<dbReference type="PROSITE" id="PS50109">
    <property type="entry name" value="HIS_KIN"/>
    <property type="match status" value="1"/>
</dbReference>
<feature type="transmembrane region" description="Helical" evidence="8">
    <location>
        <begin position="193"/>
        <end position="213"/>
    </location>
</feature>
<dbReference type="InterPro" id="IPR003594">
    <property type="entry name" value="HATPase_dom"/>
</dbReference>
<feature type="transmembrane region" description="Helical" evidence="8">
    <location>
        <begin position="130"/>
        <end position="149"/>
    </location>
</feature>
<dbReference type="InterPro" id="IPR013767">
    <property type="entry name" value="PAS_fold"/>
</dbReference>
<dbReference type="InterPro" id="IPR035965">
    <property type="entry name" value="PAS-like_dom_sf"/>
</dbReference>
<keyword evidence="6 8" id="KW-0472">Membrane</keyword>
<dbReference type="InterPro" id="IPR050351">
    <property type="entry name" value="BphY/WalK/GraS-like"/>
</dbReference>
<feature type="transmembrane region" description="Helical" evidence="8">
    <location>
        <begin position="31"/>
        <end position="51"/>
    </location>
</feature>
<dbReference type="Pfam" id="PF00989">
    <property type="entry name" value="PAS"/>
    <property type="match status" value="1"/>
</dbReference>
<dbReference type="SMART" id="SM00091">
    <property type="entry name" value="PAS"/>
    <property type="match status" value="1"/>
</dbReference>
<keyword evidence="7" id="KW-0175">Coiled coil</keyword>
<dbReference type="InterPro" id="IPR003661">
    <property type="entry name" value="HisK_dim/P_dom"/>
</dbReference>
<evidence type="ECO:0000313" key="11">
    <source>
        <dbReference type="EMBL" id="QSV47380.1"/>
    </source>
</evidence>
<evidence type="ECO:0000313" key="12">
    <source>
        <dbReference type="Proteomes" id="UP000663651"/>
    </source>
</evidence>
<evidence type="ECO:0000256" key="4">
    <source>
        <dbReference type="ARBA" id="ARBA00022679"/>
    </source>
</evidence>
<evidence type="ECO:0000256" key="8">
    <source>
        <dbReference type="SAM" id="Phobius"/>
    </source>
</evidence>
<feature type="transmembrane region" description="Helical" evidence="8">
    <location>
        <begin position="161"/>
        <end position="181"/>
    </location>
</feature>
<dbReference type="NCBIfam" id="TIGR00229">
    <property type="entry name" value="sensory_box"/>
    <property type="match status" value="1"/>
</dbReference>
<evidence type="ECO:0000259" key="10">
    <source>
        <dbReference type="PROSITE" id="PS50112"/>
    </source>
</evidence>
<feature type="transmembrane region" description="Helical" evidence="8">
    <location>
        <begin position="7"/>
        <end position="25"/>
    </location>
</feature>
<dbReference type="SMART" id="SM00387">
    <property type="entry name" value="HATPase_c"/>
    <property type="match status" value="1"/>
</dbReference>
<reference evidence="11 12" key="1">
    <citation type="submission" date="2021-03" db="EMBL/GenBank/DDBJ databases">
        <title>Geobacter metallireducens gen. nov. sp. nov., a microorganism capable of coupling the complete oxidation of organic compounds to the reduction of iron and other metals.</title>
        <authorList>
            <person name="Li Y."/>
        </authorList>
    </citation>
    <scope>NUCLEOTIDE SEQUENCE [LARGE SCALE GENOMIC DNA]</scope>
    <source>
        <strain evidence="11 12">Jerry-YX</strain>
    </source>
</reference>
<gene>
    <name evidence="11" type="ORF">JZM60_09195</name>
</gene>
<proteinExistence type="predicted"/>
<dbReference type="Proteomes" id="UP000663651">
    <property type="component" value="Chromosome"/>
</dbReference>
<comment type="catalytic activity">
    <reaction evidence="1">
        <text>ATP + protein L-histidine = ADP + protein N-phospho-L-histidine.</text>
        <dbReference type="EC" id="2.7.13.3"/>
    </reaction>
</comment>
<feature type="coiled-coil region" evidence="7">
    <location>
        <begin position="394"/>
        <end position="425"/>
    </location>
</feature>
<evidence type="ECO:0000256" key="5">
    <source>
        <dbReference type="ARBA" id="ARBA00022777"/>
    </source>
</evidence>
<evidence type="ECO:0000256" key="7">
    <source>
        <dbReference type="SAM" id="Coils"/>
    </source>
</evidence>
<dbReference type="Gene3D" id="1.10.287.130">
    <property type="match status" value="1"/>
</dbReference>